<name>X1UPU7_9ZZZZ</name>
<proteinExistence type="predicted"/>
<accession>X1UPU7</accession>
<organism evidence="1">
    <name type="scientific">marine sediment metagenome</name>
    <dbReference type="NCBI Taxonomy" id="412755"/>
    <lineage>
        <taxon>unclassified sequences</taxon>
        <taxon>metagenomes</taxon>
        <taxon>ecological metagenomes</taxon>
    </lineage>
</organism>
<protein>
    <submittedName>
        <fullName evidence="1">Uncharacterized protein</fullName>
    </submittedName>
</protein>
<evidence type="ECO:0000313" key="1">
    <source>
        <dbReference type="EMBL" id="GAJ05632.1"/>
    </source>
</evidence>
<comment type="caution">
    <text evidence="1">The sequence shown here is derived from an EMBL/GenBank/DDBJ whole genome shotgun (WGS) entry which is preliminary data.</text>
</comment>
<sequence length="89" mass="10265">VEQVEAKFAELAEVERKAKRVVETAGESVHLIHAYLNFARQCYRISQMFSGTTQLNEVYYRYQTWANRGLDEDILTDIAELCGIDITAY</sequence>
<dbReference type="EMBL" id="BARW01026454">
    <property type="protein sequence ID" value="GAJ05632.1"/>
    <property type="molecule type" value="Genomic_DNA"/>
</dbReference>
<reference evidence="1" key="1">
    <citation type="journal article" date="2014" name="Front. Microbiol.">
        <title>High frequency of phylogenetically diverse reductive dehalogenase-homologous genes in deep subseafloor sedimentary metagenomes.</title>
        <authorList>
            <person name="Kawai M."/>
            <person name="Futagami T."/>
            <person name="Toyoda A."/>
            <person name="Takaki Y."/>
            <person name="Nishi S."/>
            <person name="Hori S."/>
            <person name="Arai W."/>
            <person name="Tsubouchi T."/>
            <person name="Morono Y."/>
            <person name="Uchiyama I."/>
            <person name="Ito T."/>
            <person name="Fujiyama A."/>
            <person name="Inagaki F."/>
            <person name="Takami H."/>
        </authorList>
    </citation>
    <scope>NUCLEOTIDE SEQUENCE</scope>
    <source>
        <strain evidence="1">Expedition CK06-06</strain>
    </source>
</reference>
<dbReference type="AlphaFoldDB" id="X1UPU7"/>
<feature type="non-terminal residue" evidence="1">
    <location>
        <position position="1"/>
    </location>
</feature>
<gene>
    <name evidence="1" type="ORF">S12H4_43145</name>
</gene>